<feature type="non-terminal residue" evidence="1">
    <location>
        <position position="1"/>
    </location>
</feature>
<sequence>QAEQTNNGDYESISYHTFRAVDYDRLMSWTAGSGRIGVGVREITFQKTDVDNTEGVLLPGGRSVVVKDTKFKLVPKT</sequence>
<dbReference type="Proteomes" id="UP000800200">
    <property type="component" value="Unassembled WGS sequence"/>
</dbReference>
<reference evidence="1" key="1">
    <citation type="journal article" date="2020" name="Stud. Mycol.">
        <title>101 Dothideomycetes genomes: a test case for predicting lifestyles and emergence of pathogens.</title>
        <authorList>
            <person name="Haridas S."/>
            <person name="Albert R."/>
            <person name="Binder M."/>
            <person name="Bloem J."/>
            <person name="Labutti K."/>
            <person name="Salamov A."/>
            <person name="Andreopoulos B."/>
            <person name="Baker S."/>
            <person name="Barry K."/>
            <person name="Bills G."/>
            <person name="Bluhm B."/>
            <person name="Cannon C."/>
            <person name="Castanera R."/>
            <person name="Culley D."/>
            <person name="Daum C."/>
            <person name="Ezra D."/>
            <person name="Gonzalez J."/>
            <person name="Henrissat B."/>
            <person name="Kuo A."/>
            <person name="Liang C."/>
            <person name="Lipzen A."/>
            <person name="Lutzoni F."/>
            <person name="Magnuson J."/>
            <person name="Mondo S."/>
            <person name="Nolan M."/>
            <person name="Ohm R."/>
            <person name="Pangilinan J."/>
            <person name="Park H.-J."/>
            <person name="Ramirez L."/>
            <person name="Alfaro M."/>
            <person name="Sun H."/>
            <person name="Tritt A."/>
            <person name="Yoshinaga Y."/>
            <person name="Zwiers L.-H."/>
            <person name="Turgeon B."/>
            <person name="Goodwin S."/>
            <person name="Spatafora J."/>
            <person name="Crous P."/>
            <person name="Grigoriev I."/>
        </authorList>
    </citation>
    <scope>NUCLEOTIDE SEQUENCE</scope>
    <source>
        <strain evidence="1">CBS 207.26</strain>
    </source>
</reference>
<evidence type="ECO:0000313" key="1">
    <source>
        <dbReference type="EMBL" id="KAF2175226.1"/>
    </source>
</evidence>
<accession>A0A6A6DC52</accession>
<proteinExistence type="predicted"/>
<name>A0A6A6DC52_9PEZI</name>
<dbReference type="AlphaFoldDB" id="A0A6A6DC52"/>
<dbReference type="EMBL" id="ML994740">
    <property type="protein sequence ID" value="KAF2175226.1"/>
    <property type="molecule type" value="Genomic_DNA"/>
</dbReference>
<protein>
    <submittedName>
        <fullName evidence="1">Uncharacterized protein</fullName>
    </submittedName>
</protein>
<evidence type="ECO:0000313" key="2">
    <source>
        <dbReference type="Proteomes" id="UP000800200"/>
    </source>
</evidence>
<gene>
    <name evidence="1" type="ORF">K469DRAFT_611456</name>
</gene>
<dbReference type="OrthoDB" id="3889179at2759"/>
<keyword evidence="2" id="KW-1185">Reference proteome</keyword>
<organism evidence="1 2">
    <name type="scientific">Zopfia rhizophila CBS 207.26</name>
    <dbReference type="NCBI Taxonomy" id="1314779"/>
    <lineage>
        <taxon>Eukaryota</taxon>
        <taxon>Fungi</taxon>
        <taxon>Dikarya</taxon>
        <taxon>Ascomycota</taxon>
        <taxon>Pezizomycotina</taxon>
        <taxon>Dothideomycetes</taxon>
        <taxon>Dothideomycetes incertae sedis</taxon>
        <taxon>Zopfiaceae</taxon>
        <taxon>Zopfia</taxon>
    </lineage>
</organism>